<dbReference type="EMBL" id="BARW01005015">
    <property type="protein sequence ID" value="GAI69116.1"/>
    <property type="molecule type" value="Genomic_DNA"/>
</dbReference>
<feature type="non-terminal residue" evidence="1">
    <location>
        <position position="84"/>
    </location>
</feature>
<reference evidence="1" key="1">
    <citation type="journal article" date="2014" name="Front. Microbiol.">
        <title>High frequency of phylogenetically diverse reductive dehalogenase-homologous genes in deep subseafloor sedimentary metagenomes.</title>
        <authorList>
            <person name="Kawai M."/>
            <person name="Futagami T."/>
            <person name="Toyoda A."/>
            <person name="Takaki Y."/>
            <person name="Nishi S."/>
            <person name="Hori S."/>
            <person name="Arai W."/>
            <person name="Tsubouchi T."/>
            <person name="Morono Y."/>
            <person name="Uchiyama I."/>
            <person name="Ito T."/>
            <person name="Fujiyama A."/>
            <person name="Inagaki F."/>
            <person name="Takami H."/>
        </authorList>
    </citation>
    <scope>NUCLEOTIDE SEQUENCE</scope>
    <source>
        <strain evidence="1">Expedition CK06-06</strain>
    </source>
</reference>
<organism evidence="1">
    <name type="scientific">marine sediment metagenome</name>
    <dbReference type="NCBI Taxonomy" id="412755"/>
    <lineage>
        <taxon>unclassified sequences</taxon>
        <taxon>metagenomes</taxon>
        <taxon>ecological metagenomes</taxon>
    </lineage>
</organism>
<name>X1RQ64_9ZZZZ</name>
<dbReference type="AlphaFoldDB" id="X1RQ64"/>
<proteinExistence type="predicted"/>
<gene>
    <name evidence="1" type="ORF">S12H4_11261</name>
</gene>
<evidence type="ECO:0000313" key="1">
    <source>
        <dbReference type="EMBL" id="GAI69116.1"/>
    </source>
</evidence>
<protein>
    <submittedName>
        <fullName evidence="1">Uncharacterized protein</fullName>
    </submittedName>
</protein>
<comment type="caution">
    <text evidence="1">The sequence shown here is derived from an EMBL/GenBank/DDBJ whole genome shotgun (WGS) entry which is preliminary data.</text>
</comment>
<sequence length="84" mass="9450">MNDLRLALEAAGLQVQYLKISWNETASGPDYVITDLVVGVVVNAASYMNISGQRLLDALLTVDWYKNFVLKLVMPWRTYVLLTS</sequence>
<accession>X1RQ64</accession>